<name>A0A0M9GBP2_9PSED</name>
<dbReference type="AlphaFoldDB" id="A0A0M9GBP2"/>
<reference evidence="1 2" key="1">
    <citation type="journal article" date="2015" name="PLoS ONE">
        <title>Rice-Infecting Pseudomonas Genomes Are Highly Accessorized and Harbor Multiple Putative Virulence Mechanisms to Cause Sheath Brown Rot.</title>
        <authorList>
            <person name="Quibod I.L."/>
            <person name="Grande G."/>
            <person name="Oreiro E.G."/>
            <person name="Borja F.N."/>
            <person name="Dossa G.S."/>
            <person name="Mauleon R."/>
            <person name="Cruz C.V."/>
            <person name="Oliva R."/>
        </authorList>
    </citation>
    <scope>NUCLEOTIDE SEQUENCE [LARGE SCALE GENOMIC DNA]</scope>
    <source>
        <strain evidence="1 2">IRRI 6609</strain>
    </source>
</reference>
<organism evidence="1 2">
    <name type="scientific">Pseudomonas asplenii</name>
    <dbReference type="NCBI Taxonomy" id="53407"/>
    <lineage>
        <taxon>Bacteria</taxon>
        <taxon>Pseudomonadati</taxon>
        <taxon>Pseudomonadota</taxon>
        <taxon>Gammaproteobacteria</taxon>
        <taxon>Pseudomonadales</taxon>
        <taxon>Pseudomonadaceae</taxon>
        <taxon>Pseudomonas</taxon>
    </lineage>
</organism>
<protein>
    <submittedName>
        <fullName evidence="1">Uncharacterized protein</fullName>
    </submittedName>
</protein>
<comment type="caution">
    <text evidence="1">The sequence shown here is derived from an EMBL/GenBank/DDBJ whole genome shotgun (WGS) entry which is preliminary data.</text>
</comment>
<keyword evidence="2" id="KW-1185">Reference proteome</keyword>
<dbReference type="PATRIC" id="fig|50340.43.peg.5070"/>
<sequence>MSLIDTQELKLICDGCSHHFSETVGDVKLNDRWTKCPSCGRRDQVDKAGFEAVIAAGEKQIADLQAKVRSVGENLFKGGN</sequence>
<evidence type="ECO:0000313" key="1">
    <source>
        <dbReference type="EMBL" id="KPA87046.1"/>
    </source>
</evidence>
<accession>A0A0M9GBP2</accession>
<dbReference type="Proteomes" id="UP000037931">
    <property type="component" value="Unassembled WGS sequence"/>
</dbReference>
<evidence type="ECO:0000313" key="2">
    <source>
        <dbReference type="Proteomes" id="UP000037931"/>
    </source>
</evidence>
<gene>
    <name evidence="1" type="ORF">PF66_06391</name>
</gene>
<dbReference type="STRING" id="50340.PF66_06391"/>
<dbReference type="EMBL" id="JSYZ01000054">
    <property type="protein sequence ID" value="KPA87046.1"/>
    <property type="molecule type" value="Genomic_DNA"/>
</dbReference>
<proteinExistence type="predicted"/>